<sequence length="66" mass="7393">MCGALTNFQFPLIKEVESFYLQPKNKLSFCKLVLISSFRYLYGHLTSIIESSPTKPSGDAPIIPVL</sequence>
<proteinExistence type="predicted"/>
<organism evidence="1 2">
    <name type="scientific">Aphis craccivora</name>
    <name type="common">Cowpea aphid</name>
    <dbReference type="NCBI Taxonomy" id="307492"/>
    <lineage>
        <taxon>Eukaryota</taxon>
        <taxon>Metazoa</taxon>
        <taxon>Ecdysozoa</taxon>
        <taxon>Arthropoda</taxon>
        <taxon>Hexapoda</taxon>
        <taxon>Insecta</taxon>
        <taxon>Pterygota</taxon>
        <taxon>Neoptera</taxon>
        <taxon>Paraneoptera</taxon>
        <taxon>Hemiptera</taxon>
        <taxon>Sternorrhyncha</taxon>
        <taxon>Aphidomorpha</taxon>
        <taxon>Aphidoidea</taxon>
        <taxon>Aphididae</taxon>
        <taxon>Aphidini</taxon>
        <taxon>Aphis</taxon>
        <taxon>Aphis</taxon>
    </lineage>
</organism>
<protein>
    <submittedName>
        <fullName evidence="1">Uncharacterized protein</fullName>
    </submittedName>
</protein>
<keyword evidence="2" id="KW-1185">Reference proteome</keyword>
<reference evidence="1 2" key="1">
    <citation type="submission" date="2019-08" db="EMBL/GenBank/DDBJ databases">
        <title>Whole genome of Aphis craccivora.</title>
        <authorList>
            <person name="Voronova N.V."/>
            <person name="Shulinski R.S."/>
            <person name="Bandarenka Y.V."/>
            <person name="Zhorov D.G."/>
            <person name="Warner D."/>
        </authorList>
    </citation>
    <scope>NUCLEOTIDE SEQUENCE [LARGE SCALE GENOMIC DNA]</scope>
    <source>
        <strain evidence="1">180601</strain>
        <tissue evidence="1">Whole Body</tissue>
    </source>
</reference>
<dbReference type="Proteomes" id="UP000478052">
    <property type="component" value="Unassembled WGS sequence"/>
</dbReference>
<evidence type="ECO:0000313" key="1">
    <source>
        <dbReference type="EMBL" id="KAF0746869.1"/>
    </source>
</evidence>
<name>A0A6G0Y0L3_APHCR</name>
<gene>
    <name evidence="1" type="ORF">FWK35_00026233</name>
</gene>
<accession>A0A6G0Y0L3</accession>
<dbReference type="EMBL" id="VUJU01007042">
    <property type="protein sequence ID" value="KAF0746869.1"/>
    <property type="molecule type" value="Genomic_DNA"/>
</dbReference>
<comment type="caution">
    <text evidence="1">The sequence shown here is derived from an EMBL/GenBank/DDBJ whole genome shotgun (WGS) entry which is preliminary data.</text>
</comment>
<dbReference type="AlphaFoldDB" id="A0A6G0Y0L3"/>
<evidence type="ECO:0000313" key="2">
    <source>
        <dbReference type="Proteomes" id="UP000478052"/>
    </source>
</evidence>